<dbReference type="Proteomes" id="UP001324427">
    <property type="component" value="Unassembled WGS sequence"/>
</dbReference>
<gene>
    <name evidence="2" type="ORF">LTR36_002808</name>
</gene>
<proteinExistence type="predicted"/>
<sequence length="233" mass="26003">MDANSPSSAASYSPPSTAPTTPPQIDATECWPAKPVVLHGRYFSIRPLQPDDATDLWPLLADEENVRLFKQTYGRTYSNFVDFKVLMADAQRSSYGSVTYTIISQQTRKPVGWLLLHSLTTYPAKCLEYALFIQKHQRSESVFDAGVTINVFLFEVLGYDKLVFRRGSRSEECGQGANQLGFTLVGILRRQMLVKDRSTFTDCYTITREQFPGAKEAIGAYLDSHPLVAGGDV</sequence>
<accession>A0AAV9JJK3</accession>
<protein>
    <recommendedName>
        <fullName evidence="4">N-acetyltransferase domain-containing protein</fullName>
    </recommendedName>
</protein>
<organism evidence="2 3">
    <name type="scientific">Oleoguttula mirabilis</name>
    <dbReference type="NCBI Taxonomy" id="1507867"/>
    <lineage>
        <taxon>Eukaryota</taxon>
        <taxon>Fungi</taxon>
        <taxon>Dikarya</taxon>
        <taxon>Ascomycota</taxon>
        <taxon>Pezizomycotina</taxon>
        <taxon>Dothideomycetes</taxon>
        <taxon>Dothideomycetidae</taxon>
        <taxon>Mycosphaerellales</taxon>
        <taxon>Teratosphaeriaceae</taxon>
        <taxon>Oleoguttula</taxon>
    </lineage>
</organism>
<dbReference type="AlphaFoldDB" id="A0AAV9JJK3"/>
<dbReference type="GO" id="GO:0008999">
    <property type="term" value="F:protein-N-terminal-alanine acetyltransferase activity"/>
    <property type="evidence" value="ECO:0007669"/>
    <property type="project" value="TreeGrafter"/>
</dbReference>
<feature type="compositionally biased region" description="Low complexity" evidence="1">
    <location>
        <begin position="1"/>
        <end position="15"/>
    </location>
</feature>
<dbReference type="SUPFAM" id="SSF55729">
    <property type="entry name" value="Acyl-CoA N-acyltransferases (Nat)"/>
    <property type="match status" value="1"/>
</dbReference>
<dbReference type="InterPro" id="IPR051908">
    <property type="entry name" value="Ribosomal_N-acetyltransferase"/>
</dbReference>
<dbReference type="PANTHER" id="PTHR43441:SF2">
    <property type="entry name" value="FAMILY ACETYLTRANSFERASE, PUTATIVE (AFU_ORTHOLOGUE AFUA_7G00850)-RELATED"/>
    <property type="match status" value="1"/>
</dbReference>
<dbReference type="Gene3D" id="3.40.630.30">
    <property type="match status" value="1"/>
</dbReference>
<dbReference type="GO" id="GO:1990189">
    <property type="term" value="F:protein N-terminal-serine acetyltransferase activity"/>
    <property type="evidence" value="ECO:0007669"/>
    <property type="project" value="TreeGrafter"/>
</dbReference>
<evidence type="ECO:0000313" key="3">
    <source>
        <dbReference type="Proteomes" id="UP001324427"/>
    </source>
</evidence>
<evidence type="ECO:0008006" key="4">
    <source>
        <dbReference type="Google" id="ProtNLM"/>
    </source>
</evidence>
<keyword evidence="3" id="KW-1185">Reference proteome</keyword>
<comment type="caution">
    <text evidence="2">The sequence shown here is derived from an EMBL/GenBank/DDBJ whole genome shotgun (WGS) entry which is preliminary data.</text>
</comment>
<evidence type="ECO:0000256" key="1">
    <source>
        <dbReference type="SAM" id="MobiDB-lite"/>
    </source>
</evidence>
<name>A0AAV9JJK3_9PEZI</name>
<evidence type="ECO:0000313" key="2">
    <source>
        <dbReference type="EMBL" id="KAK4545458.1"/>
    </source>
</evidence>
<dbReference type="PANTHER" id="PTHR43441">
    <property type="entry name" value="RIBOSOMAL-PROTEIN-SERINE ACETYLTRANSFERASE"/>
    <property type="match status" value="1"/>
</dbReference>
<feature type="region of interest" description="Disordered" evidence="1">
    <location>
        <begin position="1"/>
        <end position="25"/>
    </location>
</feature>
<dbReference type="EMBL" id="JAVFHQ010000019">
    <property type="protein sequence ID" value="KAK4545458.1"/>
    <property type="molecule type" value="Genomic_DNA"/>
</dbReference>
<dbReference type="InterPro" id="IPR016181">
    <property type="entry name" value="Acyl_CoA_acyltransferase"/>
</dbReference>
<reference evidence="2 3" key="1">
    <citation type="submission" date="2021-11" db="EMBL/GenBank/DDBJ databases">
        <title>Black yeast isolated from Biological Soil Crust.</title>
        <authorList>
            <person name="Kurbessoian T."/>
        </authorList>
    </citation>
    <scope>NUCLEOTIDE SEQUENCE [LARGE SCALE GENOMIC DNA]</scope>
    <source>
        <strain evidence="2 3">CCFEE 5522</strain>
    </source>
</reference>